<reference evidence="1" key="1">
    <citation type="submission" date="2018-02" db="EMBL/GenBank/DDBJ databases">
        <title>Rhizophora mucronata_Transcriptome.</title>
        <authorList>
            <person name="Meera S.P."/>
            <person name="Sreeshan A."/>
            <person name="Augustine A."/>
        </authorList>
    </citation>
    <scope>NUCLEOTIDE SEQUENCE</scope>
    <source>
        <tissue evidence="1">Leaf</tissue>
    </source>
</reference>
<protein>
    <submittedName>
        <fullName evidence="1">Uncharacterized protein MANES_03G036800</fullName>
    </submittedName>
</protein>
<name>A0A2P2LBS1_RHIMU</name>
<sequence>MTTNRKAKEKDGFGLDVLDDHEAIDFPDLPGIDGLDGQGQDLASWLNIDDDGLPDHDDFMGLEIPMDDLSDLNMMV</sequence>
<dbReference type="PANTHER" id="PTHR31115">
    <property type="entry name" value="OS05G0107300 PROTEIN"/>
    <property type="match status" value="1"/>
</dbReference>
<organism evidence="1">
    <name type="scientific">Rhizophora mucronata</name>
    <name type="common">Asiatic mangrove</name>
    <dbReference type="NCBI Taxonomy" id="61149"/>
    <lineage>
        <taxon>Eukaryota</taxon>
        <taxon>Viridiplantae</taxon>
        <taxon>Streptophyta</taxon>
        <taxon>Embryophyta</taxon>
        <taxon>Tracheophyta</taxon>
        <taxon>Spermatophyta</taxon>
        <taxon>Magnoliopsida</taxon>
        <taxon>eudicotyledons</taxon>
        <taxon>Gunneridae</taxon>
        <taxon>Pentapetalae</taxon>
        <taxon>rosids</taxon>
        <taxon>fabids</taxon>
        <taxon>Malpighiales</taxon>
        <taxon>Rhizophoraceae</taxon>
        <taxon>Rhizophora</taxon>
    </lineage>
</organism>
<dbReference type="AlphaFoldDB" id="A0A2P2LBS1"/>
<dbReference type="PANTHER" id="PTHR31115:SF3">
    <property type="entry name" value="EXPRESSED PROTEIN"/>
    <property type="match status" value="1"/>
</dbReference>
<accession>A0A2P2LBS1</accession>
<proteinExistence type="predicted"/>
<evidence type="ECO:0000313" key="1">
    <source>
        <dbReference type="EMBL" id="MBX15429.1"/>
    </source>
</evidence>
<dbReference type="EMBL" id="GGEC01034945">
    <property type="protein sequence ID" value="MBX15429.1"/>
    <property type="molecule type" value="Transcribed_RNA"/>
</dbReference>